<proteinExistence type="predicted"/>
<gene>
    <name evidence="1" type="ORF">Satyrvirus28_9</name>
</gene>
<evidence type="ECO:0000313" key="1">
    <source>
        <dbReference type="EMBL" id="AYV85651.1"/>
    </source>
</evidence>
<accession>A0A3G5AH72</accession>
<reference evidence="1" key="1">
    <citation type="submission" date="2018-10" db="EMBL/GenBank/DDBJ databases">
        <title>Hidden diversity of soil giant viruses.</title>
        <authorList>
            <person name="Schulz F."/>
            <person name="Alteio L."/>
            <person name="Goudeau D."/>
            <person name="Ryan E.M."/>
            <person name="Malmstrom R.R."/>
            <person name="Blanchard J."/>
            <person name="Woyke T."/>
        </authorList>
    </citation>
    <scope>NUCLEOTIDE SEQUENCE</scope>
    <source>
        <strain evidence="1">SAV1</strain>
    </source>
</reference>
<organism evidence="1">
    <name type="scientific">Satyrvirus sp</name>
    <dbReference type="NCBI Taxonomy" id="2487771"/>
    <lineage>
        <taxon>Viruses</taxon>
        <taxon>Varidnaviria</taxon>
        <taxon>Bamfordvirae</taxon>
        <taxon>Nucleocytoviricota</taxon>
        <taxon>Megaviricetes</taxon>
        <taxon>Imitervirales</taxon>
        <taxon>Mimiviridae</taxon>
        <taxon>Megamimivirinae</taxon>
    </lineage>
</organism>
<dbReference type="EMBL" id="MK072464">
    <property type="protein sequence ID" value="AYV85651.1"/>
    <property type="molecule type" value="Genomic_DNA"/>
</dbReference>
<sequence length="150" mass="16879">MQKNILLILLIIMLCEVYAEDNINLSIGPATIKVIDNKIYLEGPSKDIYECGSLEACYKDMCKLYNDNYFGTVILSDEPNLTMNGIDNRNNIKMVITPAEYIGWSIYRPMFDDITVCTGLVDCFTSIIYVFDTYPAGGDMGVFVKILHGC</sequence>
<protein>
    <submittedName>
        <fullName evidence="1">Uncharacterized protein</fullName>
    </submittedName>
</protein>
<name>A0A3G5AH72_9VIRU</name>